<proteinExistence type="predicted"/>
<organism evidence="2 3">
    <name type="scientific">Lactonifactor longoviformis DSM 17459</name>
    <dbReference type="NCBI Taxonomy" id="1122155"/>
    <lineage>
        <taxon>Bacteria</taxon>
        <taxon>Bacillati</taxon>
        <taxon>Bacillota</taxon>
        <taxon>Clostridia</taxon>
        <taxon>Eubacteriales</taxon>
        <taxon>Clostridiaceae</taxon>
        <taxon>Lactonifactor</taxon>
    </lineage>
</organism>
<accession>A0A1M4VJ89</accession>
<dbReference type="EMBL" id="FQVI01000004">
    <property type="protein sequence ID" value="SHE69049.1"/>
    <property type="molecule type" value="Genomic_DNA"/>
</dbReference>
<dbReference type="AlphaFoldDB" id="A0A1M4VJ89"/>
<sequence>MEMIKVAILGMAGILLGIFLKGVKPEYSIYISLGVSLCIFTYAIGKLEYLFDSVNQLQEYLPISTSYLTTLLKMIGITYIGQFTSGICKDAGYGSIGNQIEVFSKLYIMVISMPVLLAVMETIHGFLS</sequence>
<dbReference type="OrthoDB" id="1682150at2"/>
<keyword evidence="1" id="KW-1133">Transmembrane helix</keyword>
<feature type="transmembrane region" description="Helical" evidence="1">
    <location>
        <begin position="106"/>
        <end position="127"/>
    </location>
</feature>
<protein>
    <submittedName>
        <fullName evidence="2">Stage III sporulation protein AD</fullName>
    </submittedName>
</protein>
<gene>
    <name evidence="2" type="ORF">SAMN02745158_01257</name>
</gene>
<evidence type="ECO:0000256" key="1">
    <source>
        <dbReference type="SAM" id="Phobius"/>
    </source>
</evidence>
<keyword evidence="1" id="KW-0812">Transmembrane</keyword>
<feature type="transmembrane region" description="Helical" evidence="1">
    <location>
        <begin position="6"/>
        <end position="23"/>
    </location>
</feature>
<dbReference type="Pfam" id="PF06686">
    <property type="entry name" value="SpoIIIAC"/>
    <property type="match status" value="2"/>
</dbReference>
<reference evidence="2 3" key="1">
    <citation type="submission" date="2016-11" db="EMBL/GenBank/DDBJ databases">
        <authorList>
            <person name="Jaros S."/>
            <person name="Januszkiewicz K."/>
            <person name="Wedrychowicz H."/>
        </authorList>
    </citation>
    <scope>NUCLEOTIDE SEQUENCE [LARGE SCALE GENOMIC DNA]</scope>
    <source>
        <strain evidence="2 3">DSM 17459</strain>
    </source>
</reference>
<dbReference type="STRING" id="1122155.SAMN02745158_01257"/>
<feature type="transmembrane region" description="Helical" evidence="1">
    <location>
        <begin position="28"/>
        <end position="45"/>
    </location>
</feature>
<dbReference type="RefSeq" id="WP_072850011.1">
    <property type="nucleotide sequence ID" value="NZ_FQVI01000004.1"/>
</dbReference>
<keyword evidence="1" id="KW-0472">Membrane</keyword>
<dbReference type="InterPro" id="IPR025664">
    <property type="entry name" value="Spore_III_AC/AD"/>
</dbReference>
<dbReference type="Proteomes" id="UP000184245">
    <property type="component" value="Unassembled WGS sequence"/>
</dbReference>
<evidence type="ECO:0000313" key="2">
    <source>
        <dbReference type="EMBL" id="SHE69049.1"/>
    </source>
</evidence>
<keyword evidence="3" id="KW-1185">Reference proteome</keyword>
<feature type="transmembrane region" description="Helical" evidence="1">
    <location>
        <begin position="65"/>
        <end position="85"/>
    </location>
</feature>
<evidence type="ECO:0000313" key="3">
    <source>
        <dbReference type="Proteomes" id="UP000184245"/>
    </source>
</evidence>
<name>A0A1M4VJ89_9CLOT</name>